<dbReference type="EMBL" id="JACSIT010000115">
    <property type="protein sequence ID" value="MBC6995002.1"/>
    <property type="molecule type" value="Genomic_DNA"/>
</dbReference>
<evidence type="ECO:0000313" key="2">
    <source>
        <dbReference type="Proteomes" id="UP000650081"/>
    </source>
</evidence>
<dbReference type="Proteomes" id="UP000650081">
    <property type="component" value="Unassembled WGS sequence"/>
</dbReference>
<accession>A0A923PQP6</accession>
<protein>
    <submittedName>
        <fullName evidence="1">DUF4058 family protein</fullName>
    </submittedName>
</protein>
<sequence>MKSPFPEMDPFIEGNNWSSFRHNVITEMQRQLVDQLPRRYLIEVE</sequence>
<evidence type="ECO:0000313" key="1">
    <source>
        <dbReference type="EMBL" id="MBC6995002.1"/>
    </source>
</evidence>
<reference evidence="1" key="1">
    <citation type="submission" date="2020-08" db="EMBL/GenBank/DDBJ databases">
        <title>Lewinella bacteria from marine environments.</title>
        <authorList>
            <person name="Zhong Y."/>
        </authorList>
    </citation>
    <scope>NUCLEOTIDE SEQUENCE</scope>
    <source>
        <strain evidence="1">KCTC 42187</strain>
    </source>
</reference>
<proteinExistence type="predicted"/>
<organism evidence="1 2">
    <name type="scientific">Neolewinella lacunae</name>
    <dbReference type="NCBI Taxonomy" id="1517758"/>
    <lineage>
        <taxon>Bacteria</taxon>
        <taxon>Pseudomonadati</taxon>
        <taxon>Bacteroidota</taxon>
        <taxon>Saprospiria</taxon>
        <taxon>Saprospirales</taxon>
        <taxon>Lewinellaceae</taxon>
        <taxon>Neolewinella</taxon>
    </lineage>
</organism>
<keyword evidence="2" id="KW-1185">Reference proteome</keyword>
<dbReference type="AlphaFoldDB" id="A0A923PQP6"/>
<dbReference type="RefSeq" id="WP_187467056.1">
    <property type="nucleotide sequence ID" value="NZ_JACSIT010000115.1"/>
</dbReference>
<name>A0A923PQP6_9BACT</name>
<comment type="caution">
    <text evidence="1">The sequence shown here is derived from an EMBL/GenBank/DDBJ whole genome shotgun (WGS) entry which is preliminary data.</text>
</comment>
<dbReference type="Pfam" id="PF13267">
    <property type="entry name" value="DUF4058"/>
    <property type="match status" value="1"/>
</dbReference>
<dbReference type="InterPro" id="IPR025132">
    <property type="entry name" value="DUF4058"/>
</dbReference>
<gene>
    <name evidence="1" type="ORF">H9S92_12555</name>
</gene>